<dbReference type="PANTHER" id="PTHR43022:SF1">
    <property type="entry name" value="PROTEIN SMF"/>
    <property type="match status" value="1"/>
</dbReference>
<organism evidence="3 4">
    <name type="scientific">Nocardioides yefusunii</name>
    <dbReference type="NCBI Taxonomy" id="2500546"/>
    <lineage>
        <taxon>Bacteria</taxon>
        <taxon>Bacillati</taxon>
        <taxon>Actinomycetota</taxon>
        <taxon>Actinomycetes</taxon>
        <taxon>Propionibacteriales</taxon>
        <taxon>Nocardioidaceae</taxon>
        <taxon>Nocardioides</taxon>
    </lineage>
</organism>
<dbReference type="EMBL" id="JBHSQI010000003">
    <property type="protein sequence ID" value="MFC6153411.1"/>
    <property type="molecule type" value="Genomic_DNA"/>
</dbReference>
<protein>
    <submittedName>
        <fullName evidence="3">DNA-processing protein DprA</fullName>
    </submittedName>
</protein>
<proteinExistence type="inferred from homology"/>
<dbReference type="PANTHER" id="PTHR43022">
    <property type="entry name" value="PROTEIN SMF"/>
    <property type="match status" value="1"/>
</dbReference>
<dbReference type="NCBIfam" id="TIGR00732">
    <property type="entry name" value="dprA"/>
    <property type="match status" value="1"/>
</dbReference>
<evidence type="ECO:0000313" key="3">
    <source>
        <dbReference type="EMBL" id="MFC6153411.1"/>
    </source>
</evidence>
<dbReference type="InterPro" id="IPR003488">
    <property type="entry name" value="DprA"/>
</dbReference>
<name>A0ABW1QVE5_9ACTN</name>
<dbReference type="Gene3D" id="3.40.50.450">
    <property type="match status" value="1"/>
</dbReference>
<dbReference type="RefSeq" id="WP_128221240.1">
    <property type="nucleotide sequence ID" value="NZ_CP034929.1"/>
</dbReference>
<dbReference type="SUPFAM" id="SSF102405">
    <property type="entry name" value="MCP/YpsA-like"/>
    <property type="match status" value="1"/>
</dbReference>
<keyword evidence="4" id="KW-1185">Reference proteome</keyword>
<dbReference type="InterPro" id="IPR057666">
    <property type="entry name" value="DrpA_SLOG"/>
</dbReference>
<dbReference type="Pfam" id="PF02481">
    <property type="entry name" value="DNA_processg_A"/>
    <property type="match status" value="1"/>
</dbReference>
<comment type="caution">
    <text evidence="3">The sequence shown here is derived from an EMBL/GenBank/DDBJ whole genome shotgun (WGS) entry which is preliminary data.</text>
</comment>
<accession>A0ABW1QVE5</accession>
<sequence>MSALDERLARVALNWLTEPGDPRVARLVEDLGAVRVHEHLLAERDVHGLHTDVAARLEGFDVHRHLDEAEKTGARFVVPGEEEWPTRLDALRDAPVLNERGGVPVGLWVRGPLDLAGLTRSVAVVGSRSATTYGTQVAAEIAHAVARAGSAVVSGAALGIDQAAHRGALAGNGATVAVLACGVDRIYPAANRALVEHVLDVGAVVSEAAPGREPTRIRFLSRNRVIAALSEVTVVAEAALRSGALSTATWCERLNRPLLGVPGPVTSAQSQGVHERLRLGRAHLVTCGEDVLEYVGRPGEHLTDARHGETIPRDRLPWRQKQVLEAFPAVDVVDAPALARAAGIGIREVQGALLRLGAHGWVVQEGEGWRLGRHG</sequence>
<evidence type="ECO:0000256" key="1">
    <source>
        <dbReference type="ARBA" id="ARBA00006525"/>
    </source>
</evidence>
<comment type="similarity">
    <text evidence="1">Belongs to the DprA/Smf family.</text>
</comment>
<reference evidence="4" key="1">
    <citation type="journal article" date="2019" name="Int. J. Syst. Evol. Microbiol.">
        <title>The Global Catalogue of Microorganisms (GCM) 10K type strain sequencing project: providing services to taxonomists for standard genome sequencing and annotation.</title>
        <authorList>
            <consortium name="The Broad Institute Genomics Platform"/>
            <consortium name="The Broad Institute Genome Sequencing Center for Infectious Disease"/>
            <person name="Wu L."/>
            <person name="Ma J."/>
        </authorList>
    </citation>
    <scope>NUCLEOTIDE SEQUENCE [LARGE SCALE GENOMIC DNA]</scope>
    <source>
        <strain evidence="4">DFY28</strain>
    </source>
</reference>
<evidence type="ECO:0000259" key="2">
    <source>
        <dbReference type="Pfam" id="PF02481"/>
    </source>
</evidence>
<feature type="domain" description="Smf/DprA SLOG" evidence="2">
    <location>
        <begin position="76"/>
        <end position="295"/>
    </location>
</feature>
<dbReference type="Proteomes" id="UP001596098">
    <property type="component" value="Unassembled WGS sequence"/>
</dbReference>
<evidence type="ECO:0000313" key="4">
    <source>
        <dbReference type="Proteomes" id="UP001596098"/>
    </source>
</evidence>
<gene>
    <name evidence="3" type="primary">dprA</name>
    <name evidence="3" type="ORF">ACFPWU_06985</name>
</gene>